<dbReference type="AlphaFoldDB" id="A0A2M7D839"/>
<evidence type="ECO:0000313" key="1">
    <source>
        <dbReference type="EMBL" id="PIV42928.1"/>
    </source>
</evidence>
<name>A0A2M7D839_9BACT</name>
<organism evidence="1 2">
    <name type="scientific">Candidatus Nealsonbacteria bacterium CG02_land_8_20_14_3_00_40_11</name>
    <dbReference type="NCBI Taxonomy" id="1974700"/>
    <lineage>
        <taxon>Bacteria</taxon>
        <taxon>Candidatus Nealsoniibacteriota</taxon>
    </lineage>
</organism>
<dbReference type="EMBL" id="PEUA01000032">
    <property type="protein sequence ID" value="PIV42928.1"/>
    <property type="molecule type" value="Genomic_DNA"/>
</dbReference>
<proteinExistence type="predicted"/>
<reference evidence="2" key="1">
    <citation type="submission" date="2017-09" db="EMBL/GenBank/DDBJ databases">
        <title>Depth-based differentiation of microbial function through sediment-hosted aquifers and enrichment of novel symbionts in the deep terrestrial subsurface.</title>
        <authorList>
            <person name="Probst A.J."/>
            <person name="Ladd B."/>
            <person name="Jarett J.K."/>
            <person name="Geller-Mcgrath D.E."/>
            <person name="Sieber C.M.K."/>
            <person name="Emerson J.B."/>
            <person name="Anantharaman K."/>
            <person name="Thomas B.C."/>
            <person name="Malmstrom R."/>
            <person name="Stieglmeier M."/>
            <person name="Klingl A."/>
            <person name="Woyke T."/>
            <person name="Ryan C.M."/>
            <person name="Banfield J.F."/>
        </authorList>
    </citation>
    <scope>NUCLEOTIDE SEQUENCE [LARGE SCALE GENOMIC DNA]</scope>
</reference>
<protein>
    <submittedName>
        <fullName evidence="1">Uncharacterized protein</fullName>
    </submittedName>
</protein>
<sequence length="313" mass="35602">MNRAFSKILILVIIVLFAGGGIFAWQYFGGREETGPGDKETKIENDTAVITEDIAKWNIYQNKKYGYEIKYPSELKVIESEYTPIERTEIMMWEFSSVRSNVSASISVSVGPKSGGYLLSELIYDRNFCETEEDDLSAKIYCETNYRLLPVAGAAYQKDGNAFIVLLLVQGPENLTKTDLAEEINIYEEMLSTFKFIQVKQTSTETEVKPAEKKLIDEIPTSLMPLGRNDQTRLLRVKMTGAALRVYFGDYQKYPTTLPEVQYLISGDNADDILKDPETKEFFEYSSLLGGSDYRFCVDYDAMGQECYNSKDF</sequence>
<dbReference type="Proteomes" id="UP000230304">
    <property type="component" value="Unassembled WGS sequence"/>
</dbReference>
<evidence type="ECO:0000313" key="2">
    <source>
        <dbReference type="Proteomes" id="UP000230304"/>
    </source>
</evidence>
<comment type="caution">
    <text evidence="1">The sequence shown here is derived from an EMBL/GenBank/DDBJ whole genome shotgun (WGS) entry which is preliminary data.</text>
</comment>
<accession>A0A2M7D839</accession>
<gene>
    <name evidence="1" type="ORF">COS26_01435</name>
</gene>